<dbReference type="RefSeq" id="WP_013497152.1">
    <property type="nucleotide sequence ID" value="NC_014833.1"/>
</dbReference>
<dbReference type="EMBL" id="CP002403">
    <property type="protein sequence ID" value="ADU20960.1"/>
    <property type="molecule type" value="Genomic_DNA"/>
</dbReference>
<evidence type="ECO:0008006" key="4">
    <source>
        <dbReference type="Google" id="ProtNLM"/>
    </source>
</evidence>
<proteinExistence type="predicted"/>
<dbReference type="eggNOG" id="COG5520">
    <property type="taxonomic scope" value="Bacteria"/>
</dbReference>
<evidence type="ECO:0000313" key="2">
    <source>
        <dbReference type="EMBL" id="ADU20960.1"/>
    </source>
</evidence>
<reference evidence="2 3" key="1">
    <citation type="journal article" date="2011" name="J. Bacteriol.">
        <title>Complete genome of the cellulolytic ruminal bacterium Ruminococcus albus 7.</title>
        <authorList>
            <person name="Suen G."/>
            <person name="Stevenson D.M."/>
            <person name="Bruce D.C."/>
            <person name="Chertkov O."/>
            <person name="Copeland A."/>
            <person name="Cheng J.F."/>
            <person name="Detter C."/>
            <person name="Detter J.C."/>
            <person name="Goodwin L.A."/>
            <person name="Han C.S."/>
            <person name="Hauser L.J."/>
            <person name="Ivanova N.N."/>
            <person name="Kyrpides N.C."/>
            <person name="Land M.L."/>
            <person name="Lapidus A."/>
            <person name="Lucas S."/>
            <person name="Ovchinnikova G."/>
            <person name="Pitluck S."/>
            <person name="Tapia R."/>
            <person name="Woyke T."/>
            <person name="Boyum J."/>
            <person name="Mead D."/>
            <person name="Weimer P.J."/>
        </authorList>
    </citation>
    <scope>NUCLEOTIDE SEQUENCE [LARGE SCALE GENOMIC DNA]</scope>
    <source>
        <strain evidence="3">ATCC 27210 / DSM 20455 / JCM 14654 / NCDO 2250 / 7</strain>
    </source>
</reference>
<protein>
    <recommendedName>
        <fullName evidence="4">Fibronectin type-III domain-containing protein</fullName>
    </recommendedName>
</protein>
<dbReference type="Proteomes" id="UP000006919">
    <property type="component" value="Chromosome"/>
</dbReference>
<dbReference type="OrthoDB" id="1820466at2"/>
<evidence type="ECO:0000256" key="1">
    <source>
        <dbReference type="SAM" id="SignalP"/>
    </source>
</evidence>
<keyword evidence="1" id="KW-0732">Signal</keyword>
<dbReference type="KEGG" id="ral:Rumal_0405"/>
<organism evidence="2 3">
    <name type="scientific">Ruminococcus albus (strain ATCC 27210 / DSM 20455 / JCM 14654 / NCDO 2250 / 7)</name>
    <dbReference type="NCBI Taxonomy" id="697329"/>
    <lineage>
        <taxon>Bacteria</taxon>
        <taxon>Bacillati</taxon>
        <taxon>Bacillota</taxon>
        <taxon>Clostridia</taxon>
        <taxon>Eubacteriales</taxon>
        <taxon>Oscillospiraceae</taxon>
        <taxon>Ruminococcus</taxon>
    </lineage>
</organism>
<name>E6UEK5_RUMA7</name>
<accession>E6UEK5</accession>
<dbReference type="HOGENOM" id="CLU_719406_0_0_9"/>
<evidence type="ECO:0000313" key="3">
    <source>
        <dbReference type="Proteomes" id="UP000006919"/>
    </source>
</evidence>
<dbReference type="AlphaFoldDB" id="E6UEK5"/>
<sequence length="398" mass="42675" precursor="true">MKITKAASKCAAVLCAMAVMMPAAGAVPAAFAGFGSNPVVASAEEYDWNVTAISNDQYVKLGGTFNFEVTVGSWVKNPTYQWEIASYGSGFNWQAISGATSSTLHGKMTSAYSGAHVRCKVTDSSRKITDYSPVRTVCSTEAAAKLGTPVKQSNGYYKIPLTVTGLYNRSIGMFTPEFTFDPSAVADIDFEYSSNMKEGDNFGFGFTQANKAIDSNNDGETDKVEKVAGHYLVSYATMFTPAILGTDNVFGYLYVKPNSGVSTIKIGLSSHDNTDATLYGDAYEGILTYGMSYTGTTISTGSTTTSTVPVVKSIDYNTQFHQFRVIWDSVPNAQAYGIAYYSAGKWRVYTQSIAPTTTYWTSPKLTAGKAYKLAIAAKVGGTWDTTGAIKNAITVTVK</sequence>
<gene>
    <name evidence="2" type="ordered locus">Rumal_0405</name>
</gene>
<feature type="signal peptide" evidence="1">
    <location>
        <begin position="1"/>
        <end position="25"/>
    </location>
</feature>
<feature type="chain" id="PRO_5039222081" description="Fibronectin type-III domain-containing protein" evidence="1">
    <location>
        <begin position="26"/>
        <end position="398"/>
    </location>
</feature>